<dbReference type="AlphaFoldDB" id="K4IIC2"/>
<feature type="chain" id="PRO_5003877739" description="Lipoprotein" evidence="1">
    <location>
        <begin position="26"/>
        <end position="186"/>
    </location>
</feature>
<proteinExistence type="predicted"/>
<protein>
    <recommendedName>
        <fullName evidence="4">Lipoprotein</fullName>
    </recommendedName>
</protein>
<feature type="signal peptide" evidence="1">
    <location>
        <begin position="1"/>
        <end position="25"/>
    </location>
</feature>
<evidence type="ECO:0000313" key="2">
    <source>
        <dbReference type="EMBL" id="AFU70312.1"/>
    </source>
</evidence>
<sequence length="186" mass="22162">MKNAFFFVICIIIWLICLTCNTATTKENVKTYLDNEYNYKYLNKIVHFKYNKEDVIYCENRIKLNENVIFQFSSFSGSPDERINHPYKDQSKLIKERKELSTNYVGLILRFKSVDSLAFSYGREFFYAFCSYKIDFHTCFYDNNSLILHLEDSDSIKKIQFKMKKSYLNTIRVESILNPLITSNEN</sequence>
<evidence type="ECO:0000256" key="1">
    <source>
        <dbReference type="SAM" id="SignalP"/>
    </source>
</evidence>
<reference evidence="2" key="2">
    <citation type="submission" date="2012-09" db="EMBL/GenBank/DDBJ databases">
        <title>The complete sequence of Psychroflexus torquis an extreme psychrophile from sea-ice that is stimulated by light.</title>
        <authorList>
            <person name="Feng S."/>
            <person name="Powell S.M."/>
            <person name="Bowman J.P."/>
        </authorList>
    </citation>
    <scope>NUCLEOTIDE SEQUENCE [LARGE SCALE GENOMIC DNA]</scope>
    <source>
        <strain evidence="2">ATCC 700755</strain>
    </source>
</reference>
<evidence type="ECO:0008006" key="4">
    <source>
        <dbReference type="Google" id="ProtNLM"/>
    </source>
</evidence>
<keyword evidence="3" id="KW-1185">Reference proteome</keyword>
<evidence type="ECO:0000313" key="3">
    <source>
        <dbReference type="Proteomes" id="UP000008514"/>
    </source>
</evidence>
<gene>
    <name evidence="2" type="ordered locus">P700755_003724</name>
</gene>
<dbReference type="KEGG" id="ptq:P700755_003724"/>
<reference evidence="2" key="1">
    <citation type="submission" date="2006-03" db="EMBL/GenBank/DDBJ databases">
        <authorList>
            <person name="Bowman J."/>
            <person name="Ferriera S."/>
            <person name="Johnson J."/>
            <person name="Kravitz S."/>
            <person name="Halpern A."/>
            <person name="Remington K."/>
            <person name="Beeson K."/>
            <person name="Tran B."/>
            <person name="Rogers Y.-H."/>
            <person name="Friedman R."/>
            <person name="Venter J.C."/>
        </authorList>
    </citation>
    <scope>NUCLEOTIDE SEQUENCE [LARGE SCALE GENOMIC DNA]</scope>
    <source>
        <strain evidence="2">ATCC 700755</strain>
    </source>
</reference>
<dbReference type="Proteomes" id="UP000008514">
    <property type="component" value="Chromosome"/>
</dbReference>
<accession>K4IIC2</accession>
<dbReference type="HOGENOM" id="CLU_1453288_0_0_10"/>
<organism evidence="2 3">
    <name type="scientific">Psychroflexus torquis (strain ATCC 700755 / CIP 106069 / ACAM 623)</name>
    <dbReference type="NCBI Taxonomy" id="313595"/>
    <lineage>
        <taxon>Bacteria</taxon>
        <taxon>Pseudomonadati</taxon>
        <taxon>Bacteroidota</taxon>
        <taxon>Flavobacteriia</taxon>
        <taxon>Flavobacteriales</taxon>
        <taxon>Flavobacteriaceae</taxon>
        <taxon>Psychroflexus</taxon>
    </lineage>
</organism>
<dbReference type="EMBL" id="CP003879">
    <property type="protein sequence ID" value="AFU70312.1"/>
    <property type="molecule type" value="Genomic_DNA"/>
</dbReference>
<keyword evidence="1" id="KW-0732">Signal</keyword>
<name>K4IIC2_PSYTT</name>